<organism evidence="2 3">
    <name type="scientific">Halococcoides cellulosivorans</name>
    <dbReference type="NCBI Taxonomy" id="1679096"/>
    <lineage>
        <taxon>Archaea</taxon>
        <taxon>Methanobacteriati</taxon>
        <taxon>Methanobacteriota</taxon>
        <taxon>Stenosarchaea group</taxon>
        <taxon>Halobacteria</taxon>
        <taxon>Halobacteriales</taxon>
        <taxon>Haloarculaceae</taxon>
        <taxon>Halococcoides</taxon>
    </lineage>
</organism>
<proteinExistence type="predicted"/>
<dbReference type="RefSeq" id="WP_108380612.1">
    <property type="nucleotide sequence ID" value="NZ_CP028858.1"/>
</dbReference>
<evidence type="ECO:0000313" key="2">
    <source>
        <dbReference type="EMBL" id="AWB26243.1"/>
    </source>
</evidence>
<dbReference type="GeneID" id="36510873"/>
<feature type="transmembrane region" description="Helical" evidence="1">
    <location>
        <begin position="12"/>
        <end position="34"/>
    </location>
</feature>
<keyword evidence="1" id="KW-1133">Transmembrane helix</keyword>
<evidence type="ECO:0000313" key="3">
    <source>
        <dbReference type="Proteomes" id="UP000244727"/>
    </source>
</evidence>
<keyword evidence="1" id="KW-0812">Transmembrane</keyword>
<dbReference type="AlphaFoldDB" id="A0A2R4WXH4"/>
<keyword evidence="3" id="KW-1185">Reference proteome</keyword>
<name>A0A2R4WXH4_9EURY</name>
<dbReference type="Proteomes" id="UP000244727">
    <property type="component" value="Chromosome"/>
</dbReference>
<accession>A0A2R4WXH4</accession>
<keyword evidence="1" id="KW-0472">Membrane</keyword>
<dbReference type="EMBL" id="CP028858">
    <property type="protein sequence ID" value="AWB26243.1"/>
    <property type="molecule type" value="Genomic_DNA"/>
</dbReference>
<gene>
    <name evidence="2" type="ORF">HARCEL1_00160</name>
</gene>
<reference evidence="2 3" key="1">
    <citation type="submission" date="2018-04" db="EMBL/GenBank/DDBJ databases">
        <title>Halococcoides cellulosivorans gen. nov., sp. nov., an extremely halophilic cellulose-utilizing haloarchaeon from hypersaline lakes.</title>
        <authorList>
            <person name="Sorokin D.Y."/>
            <person name="Toshchakov S.V."/>
            <person name="Samarov N.I."/>
            <person name="Korzhenkov A."/>
            <person name="Kublanov I.V."/>
        </authorList>
    </citation>
    <scope>NUCLEOTIDE SEQUENCE [LARGE SCALE GENOMIC DNA]</scope>
    <source>
        <strain evidence="2 3">HArcel1</strain>
    </source>
</reference>
<protein>
    <submittedName>
        <fullName evidence="2">Uncharacterized protein</fullName>
    </submittedName>
</protein>
<dbReference type="Pfam" id="PF23958">
    <property type="entry name" value="DUF7287"/>
    <property type="match status" value="1"/>
</dbReference>
<dbReference type="InterPro" id="IPR056613">
    <property type="entry name" value="DUF7287"/>
</dbReference>
<evidence type="ECO:0000256" key="1">
    <source>
        <dbReference type="SAM" id="Phobius"/>
    </source>
</evidence>
<dbReference type="KEGG" id="harc:HARCEL1_00160"/>
<sequence length="164" mass="17427">MSDERGQIALDFAIGASLFLLALVFAAIFIPTLISPFIAGGGQANDIAAERIASNLAWQLQEDSEHVSALNEDCTNQFFSGSGDITDSCYTTKNVADPSWDEIITEGPNTRVNVTLRSPDGSIYDGNAVGPDASVSGSGYASRPVRLQTGSSTFERLTLVVEVY</sequence>